<dbReference type="InterPro" id="IPR002020">
    <property type="entry name" value="Citrate_synthase"/>
</dbReference>
<dbReference type="GO" id="GO:0006355">
    <property type="term" value="P:regulation of DNA-templated transcription"/>
    <property type="evidence" value="ECO:0007669"/>
    <property type="project" value="InterPro"/>
</dbReference>
<dbReference type="Pfam" id="PF12728">
    <property type="entry name" value="HTH_17"/>
    <property type="match status" value="1"/>
</dbReference>
<dbReference type="Gene3D" id="1.10.580.10">
    <property type="entry name" value="Citrate Synthase, domain 1"/>
    <property type="match status" value="1"/>
</dbReference>
<dbReference type="InterPro" id="IPR016142">
    <property type="entry name" value="Citrate_synth-like_lrg_a-sub"/>
</dbReference>
<dbReference type="GO" id="GO:0005975">
    <property type="term" value="P:carbohydrate metabolic process"/>
    <property type="evidence" value="ECO:0007669"/>
    <property type="project" value="TreeGrafter"/>
</dbReference>
<dbReference type="SUPFAM" id="SSF46955">
    <property type="entry name" value="Putative DNA-binding domain"/>
    <property type="match status" value="1"/>
</dbReference>
<feature type="domain" description="HTH merR-type" evidence="6">
    <location>
        <begin position="24"/>
        <end position="58"/>
    </location>
</feature>
<proteinExistence type="inferred from homology"/>
<dbReference type="GO" id="GO:0003677">
    <property type="term" value="F:DNA binding"/>
    <property type="evidence" value="ECO:0007669"/>
    <property type="project" value="InterPro"/>
</dbReference>
<dbReference type="PANTHER" id="PTHR11739">
    <property type="entry name" value="CITRATE SYNTHASE"/>
    <property type="match status" value="1"/>
</dbReference>
<dbReference type="InterPro" id="IPR041657">
    <property type="entry name" value="HTH_17"/>
</dbReference>
<dbReference type="InterPro" id="IPR036969">
    <property type="entry name" value="Citrate_synthase_sf"/>
</dbReference>
<dbReference type="UniPathway" id="UPA00223"/>
<dbReference type="EMBL" id="JACHJV010000001">
    <property type="protein sequence ID" value="MBB4925147.1"/>
    <property type="molecule type" value="Genomic_DNA"/>
</dbReference>
<dbReference type="EC" id="2.3.3.16" evidence="3"/>
<evidence type="ECO:0000313" key="8">
    <source>
        <dbReference type="Proteomes" id="UP000540506"/>
    </source>
</evidence>
<dbReference type="GO" id="GO:0006099">
    <property type="term" value="P:tricarboxylic acid cycle"/>
    <property type="evidence" value="ECO:0007669"/>
    <property type="project" value="UniProtKB-UniPathway"/>
</dbReference>
<dbReference type="GO" id="GO:0005829">
    <property type="term" value="C:cytosol"/>
    <property type="evidence" value="ECO:0007669"/>
    <property type="project" value="TreeGrafter"/>
</dbReference>
<dbReference type="PROSITE" id="PS50937">
    <property type="entry name" value="HTH_MERR_2"/>
    <property type="match status" value="1"/>
</dbReference>
<dbReference type="AlphaFoldDB" id="A0A7W7R467"/>
<comment type="caution">
    <text evidence="7">The sequence shown here is derived from an EMBL/GenBank/DDBJ whole genome shotgun (WGS) entry which is preliminary data.</text>
</comment>
<dbReference type="PANTHER" id="PTHR11739:SF4">
    <property type="entry name" value="CITRATE SYNTHASE, PEROXISOMAL"/>
    <property type="match status" value="1"/>
</dbReference>
<dbReference type="GO" id="GO:0036440">
    <property type="term" value="F:citrate synthase activity"/>
    <property type="evidence" value="ECO:0007669"/>
    <property type="project" value="UniProtKB-EC"/>
</dbReference>
<reference evidence="7 8" key="1">
    <citation type="submission" date="2020-08" db="EMBL/GenBank/DDBJ databases">
        <title>Sequencing the genomes of 1000 actinobacteria strains.</title>
        <authorList>
            <person name="Klenk H.-P."/>
        </authorList>
    </citation>
    <scope>NUCLEOTIDE SEQUENCE [LARGE SCALE GENOMIC DNA]</scope>
    <source>
        <strain evidence="7 8">DSM 41654</strain>
    </source>
</reference>
<evidence type="ECO:0000256" key="1">
    <source>
        <dbReference type="ARBA" id="ARBA00005163"/>
    </source>
</evidence>
<dbReference type="Gene3D" id="1.10.230.10">
    <property type="entry name" value="Cytochrome P450-Terp, domain 2"/>
    <property type="match status" value="1"/>
</dbReference>
<evidence type="ECO:0000259" key="6">
    <source>
        <dbReference type="PROSITE" id="PS50937"/>
    </source>
</evidence>
<dbReference type="SUPFAM" id="SSF48256">
    <property type="entry name" value="Citrate synthase"/>
    <property type="match status" value="1"/>
</dbReference>
<dbReference type="Proteomes" id="UP000540506">
    <property type="component" value="Unassembled WGS sequence"/>
</dbReference>
<evidence type="ECO:0000313" key="7">
    <source>
        <dbReference type="EMBL" id="MBB4925147.1"/>
    </source>
</evidence>
<accession>A0A7W7R467</accession>
<keyword evidence="8" id="KW-1185">Reference proteome</keyword>
<comment type="pathway">
    <text evidence="1">Carbohydrate metabolism; tricarboxylic acid cycle.</text>
</comment>
<evidence type="ECO:0000256" key="3">
    <source>
        <dbReference type="ARBA" id="ARBA00012972"/>
    </source>
</evidence>
<protein>
    <recommendedName>
        <fullName evidence="3">citrate synthase (unknown stereospecificity)</fullName>
        <ecNumber evidence="3">2.3.3.16</ecNumber>
    </recommendedName>
</protein>
<dbReference type="RefSeq" id="WP_312897335.1">
    <property type="nucleotide sequence ID" value="NZ_JACHJV010000001.1"/>
</dbReference>
<evidence type="ECO:0000256" key="5">
    <source>
        <dbReference type="SAM" id="MobiDB-lite"/>
    </source>
</evidence>
<comment type="similarity">
    <text evidence="2">Belongs to the citrate synthase family.</text>
</comment>
<sequence length="476" mass="47965">MAVDMDGVGSSAAGAGAGAGTSGRLTTQQVAELLGVKTATVYAYASRGLLSSERVPGGKGSTFDAREVDALAAGQRRRLPKPPSAESGLPPIEPVTVRTALTLIEDGRLYYRGADAVRLAERCGFEAAVGWLWGVGSDSATATSAPAGRAVASSGPAEAAVVLRAPAELVATLRRAGQALPTAARLPDRLRVSAAVAATVDPLRFDLREENVRAMGAGLIAALVEALPAAAGAVAGAGVGAQAAPGDAEFPVGASTVDASLAARLWTRLASTAPAPGAVECLDRALVLLADHELAVSTVAARVAASARAHPYAVVSAGLGASDGPLHGAASALAHRMLGEVLAAGDAVPVVSEYLRTGVLIPGLGHRLYPQGDPRARALLGAMRQLPGAETVLAAVEAVVRAAGGPRARAGDAANVDLALAAFAQLNGMAPEAGEVVFSVARTAGWLAHAMEEYREAPLRMRARGIYVGPPAGREF</sequence>
<keyword evidence="7" id="KW-0012">Acyltransferase</keyword>
<evidence type="ECO:0000256" key="4">
    <source>
        <dbReference type="ARBA" id="ARBA00022679"/>
    </source>
</evidence>
<feature type="region of interest" description="Disordered" evidence="5">
    <location>
        <begin position="73"/>
        <end position="92"/>
    </location>
</feature>
<dbReference type="InterPro" id="IPR009061">
    <property type="entry name" value="DNA-bd_dom_put_sf"/>
</dbReference>
<keyword evidence="4 7" id="KW-0808">Transferase</keyword>
<dbReference type="PRINTS" id="PR00143">
    <property type="entry name" value="CITRTSNTHASE"/>
</dbReference>
<dbReference type="Gene3D" id="1.10.1660.10">
    <property type="match status" value="1"/>
</dbReference>
<feature type="region of interest" description="Disordered" evidence="5">
    <location>
        <begin position="1"/>
        <end position="22"/>
    </location>
</feature>
<gene>
    <name evidence="7" type="ORF">FHR34_004140</name>
</gene>
<evidence type="ECO:0000256" key="2">
    <source>
        <dbReference type="ARBA" id="ARBA00010566"/>
    </source>
</evidence>
<dbReference type="InterPro" id="IPR016143">
    <property type="entry name" value="Citrate_synth-like_sm_a-sub"/>
</dbReference>
<name>A0A7W7R467_KITKI</name>
<dbReference type="InterPro" id="IPR000551">
    <property type="entry name" value="MerR-type_HTH_dom"/>
</dbReference>
<dbReference type="Pfam" id="PF00285">
    <property type="entry name" value="Citrate_synt"/>
    <property type="match status" value="1"/>
</dbReference>
<organism evidence="7 8">
    <name type="scientific">Kitasatospora kifunensis</name>
    <name type="common">Streptomyces kifunensis</name>
    <dbReference type="NCBI Taxonomy" id="58351"/>
    <lineage>
        <taxon>Bacteria</taxon>
        <taxon>Bacillati</taxon>
        <taxon>Actinomycetota</taxon>
        <taxon>Actinomycetes</taxon>
        <taxon>Kitasatosporales</taxon>
        <taxon>Streptomycetaceae</taxon>
        <taxon>Kitasatospora</taxon>
    </lineage>
</organism>